<dbReference type="PROSITE" id="PS51194">
    <property type="entry name" value="HELICASE_CTER"/>
    <property type="match status" value="1"/>
</dbReference>
<dbReference type="CDD" id="cd17921">
    <property type="entry name" value="DEXHc_Ski2"/>
    <property type="match status" value="1"/>
</dbReference>
<keyword evidence="2" id="KW-0378">Hydrolase</keyword>
<protein>
    <submittedName>
        <fullName evidence="7">DEAD/DEAH box helicase</fullName>
    </submittedName>
</protein>
<dbReference type="Proteomes" id="UP001631993">
    <property type="component" value="Unassembled WGS sequence"/>
</dbReference>
<dbReference type="EMBL" id="JBJVNE010000023">
    <property type="protein sequence ID" value="MFM9651774.1"/>
    <property type="molecule type" value="Genomic_DNA"/>
</dbReference>
<dbReference type="InterPro" id="IPR011545">
    <property type="entry name" value="DEAD/DEAH_box_helicase_dom"/>
</dbReference>
<dbReference type="SMART" id="SM00490">
    <property type="entry name" value="HELICc"/>
    <property type="match status" value="1"/>
</dbReference>
<evidence type="ECO:0000259" key="6">
    <source>
        <dbReference type="PROSITE" id="PS51194"/>
    </source>
</evidence>
<proteinExistence type="predicted"/>
<evidence type="ECO:0000313" key="8">
    <source>
        <dbReference type="Proteomes" id="UP001631993"/>
    </source>
</evidence>
<evidence type="ECO:0000256" key="4">
    <source>
        <dbReference type="ARBA" id="ARBA00022840"/>
    </source>
</evidence>
<dbReference type="Gene3D" id="3.30.70.2330">
    <property type="match status" value="1"/>
</dbReference>
<organism evidence="7 8">
    <name type="scientific">Streptomyces galilaeus</name>
    <dbReference type="NCBI Taxonomy" id="33899"/>
    <lineage>
        <taxon>Bacteria</taxon>
        <taxon>Bacillati</taxon>
        <taxon>Actinomycetota</taxon>
        <taxon>Actinomycetes</taxon>
        <taxon>Kitasatosporales</taxon>
        <taxon>Streptomycetaceae</taxon>
        <taxon>Streptomyces</taxon>
    </lineage>
</organism>
<dbReference type="SUPFAM" id="SSF52540">
    <property type="entry name" value="P-loop containing nucleoside triphosphate hydrolases"/>
    <property type="match status" value="1"/>
</dbReference>
<evidence type="ECO:0000259" key="5">
    <source>
        <dbReference type="PROSITE" id="PS51192"/>
    </source>
</evidence>
<keyword evidence="3 7" id="KW-0347">Helicase</keyword>
<dbReference type="SMART" id="SM00487">
    <property type="entry name" value="DEXDc"/>
    <property type="match status" value="1"/>
</dbReference>
<evidence type="ECO:0000313" key="7">
    <source>
        <dbReference type="EMBL" id="MFM9651774.1"/>
    </source>
</evidence>
<dbReference type="PROSITE" id="PS51192">
    <property type="entry name" value="HELICASE_ATP_BIND_1"/>
    <property type="match status" value="1"/>
</dbReference>
<feature type="domain" description="Helicase ATP-binding" evidence="5">
    <location>
        <begin position="311"/>
        <end position="498"/>
    </location>
</feature>
<evidence type="ECO:0000256" key="2">
    <source>
        <dbReference type="ARBA" id="ARBA00022801"/>
    </source>
</evidence>
<evidence type="ECO:0000256" key="3">
    <source>
        <dbReference type="ARBA" id="ARBA00022806"/>
    </source>
</evidence>
<evidence type="ECO:0000256" key="1">
    <source>
        <dbReference type="ARBA" id="ARBA00022741"/>
    </source>
</evidence>
<dbReference type="InterPro" id="IPR027417">
    <property type="entry name" value="P-loop_NTPase"/>
</dbReference>
<keyword evidence="4" id="KW-0067">ATP-binding</keyword>
<dbReference type="PANTHER" id="PTHR47961">
    <property type="entry name" value="DNA POLYMERASE THETA, PUTATIVE (AFU_ORTHOLOGUE AFUA_1G05260)-RELATED"/>
    <property type="match status" value="1"/>
</dbReference>
<reference evidence="7 8" key="1">
    <citation type="submission" date="2024-12" db="EMBL/GenBank/DDBJ databases">
        <title>Forecasting of Potato common scab and diversities of Pathogenic streptomyces spp. in china.</title>
        <authorList>
            <person name="Handique U."/>
            <person name="Wu J."/>
        </authorList>
    </citation>
    <scope>NUCLEOTIDE SEQUENCE [LARGE SCALE GENOMIC DNA]</scope>
    <source>
        <strain evidence="7 8">ZRIMU1585</strain>
    </source>
</reference>
<dbReference type="Pfam" id="PF00271">
    <property type="entry name" value="Helicase_C"/>
    <property type="match status" value="1"/>
</dbReference>
<dbReference type="Gene3D" id="3.40.50.300">
    <property type="entry name" value="P-loop containing nucleotide triphosphate hydrolases"/>
    <property type="match status" value="2"/>
</dbReference>
<dbReference type="InterPro" id="IPR014001">
    <property type="entry name" value="Helicase_ATP-bd"/>
</dbReference>
<comment type="caution">
    <text evidence="7">The sequence shown here is derived from an EMBL/GenBank/DDBJ whole genome shotgun (WGS) entry which is preliminary data.</text>
</comment>
<keyword evidence="8" id="KW-1185">Reference proteome</keyword>
<dbReference type="GO" id="GO:0004386">
    <property type="term" value="F:helicase activity"/>
    <property type="evidence" value="ECO:0007669"/>
    <property type="project" value="UniProtKB-KW"/>
</dbReference>
<dbReference type="RefSeq" id="WP_409085399.1">
    <property type="nucleotide sequence ID" value="NZ_JBJVMW010000027.1"/>
</dbReference>
<accession>A0ABW9ITH9</accession>
<dbReference type="PANTHER" id="PTHR47961:SF10">
    <property type="entry name" value="ATP-DEPENDENT DNA HELICASE HEL308"/>
    <property type="match status" value="1"/>
</dbReference>
<name>A0ABW9ITH9_STRGJ</name>
<dbReference type="InterPro" id="IPR050474">
    <property type="entry name" value="Hel308_SKI2-like"/>
</dbReference>
<dbReference type="InterPro" id="IPR001650">
    <property type="entry name" value="Helicase_C-like"/>
</dbReference>
<keyword evidence="1" id="KW-0547">Nucleotide-binding</keyword>
<dbReference type="Pfam" id="PF00270">
    <property type="entry name" value="DEAD"/>
    <property type="match status" value="1"/>
</dbReference>
<sequence>MRDDDGTVRRLGDEALARGEAAASLRGQLRSHVLAEQISTEGTAGYTYDPDALRRGLSLARLGQLARTPRERRADPGPLPDIAQAYADLAARADTPETRIELLAISATMWSLAGYQANATAIARTFQQEVGELFAHGDMPDSNGLTAAAPYRIAEAAGALLQRDIDAVARLGAAAASELPRLGRGLTAALAAGNAEQSDLAVLAAYGLVGRSARSLATLWRTGDRTAGRTAIGDLKQAAAILLQASVVDTWTLVESLAHTVEDIVATSPWLLLRRASSWSRTWERYIKALIVSGRPLTQVWPSQRTALDAGLLDTRAHNLTVTMPTSAGKTHIAEWAILHALAYNGEADDSPLGLVLRYIDPPLAVYVVPTRALAAQVERHLAASLELVGLRVSSLFGGAEHVRYENHFLDFADVLVVTIEKLDLLLRNTPELAGRLRLVLVDEGHSIDRSARGLRLEMVLTRIRRTTPSARIVLLSAVLPNGEDIARWLEPAADGTNHAKIDWSPSQLRTGIFSWQGQEKDGQTGSIHYGTAQGRDFFVPKVLTRRLTRTRLSPRATKDVAAALALHFERLGPVLISTTQPAYAQAAARALQTALRKTDSPILGMDSSEWQRQTLRERRQTLSNRIAELLGDEHELTTMVVQGIAYHHGTIPQPVRHLLERAYREGELRVLCATSTLSQGMNLPVKTVLVHSTWRNQEQIGVCEFWNAAGRAGRAFQETEGHVVLIAKDAQDARKLRRRYLDKGNIEPVLSTIGALYHRLAITRLGARPAPGQNLTDIELPDPEEEELTDWAQGLDLQLLTMLAEEVVDTSDQQLLEDAAHDLLAHTLGGHQIGAQEWSLKPLARFTARRIAALARQLPDPAARAAILRTGLSLQGGLDAITAAEQLANTLTEHPGLLNPATWPALRDTVLTAATKIQELRQSATAKDRPIGAVVPLAGDWIAGWTLQEIHSDYQLLLDVKDITVTSDYIDKVIVQDLAWAVSSILQILETRYGITPEGSLAALPAMLKYGVDTAPACYAASLGIHQRSEAIDLAARCPLPEPSFSDFTGWLGDLTTDEITAITTPSTASLLIRSVERRSPRTVQKTILSGRGTFTTPLRGVRHTYSDGYLADLPAGTVLDLVRDYDNPTDPNAIRVEHNGLPLGWIAKGTARPLALALDDRPAPLVTAVLHTDTRSLADTAGTDQLAGYDQVDLTITISPRA</sequence>
<feature type="domain" description="Helicase C-terminal" evidence="6">
    <location>
        <begin position="591"/>
        <end position="758"/>
    </location>
</feature>
<gene>
    <name evidence="7" type="ORF">ACKI1S_37185</name>
</gene>